<feature type="transmembrane region" description="Helical" evidence="1">
    <location>
        <begin position="69"/>
        <end position="89"/>
    </location>
</feature>
<sequence length="116" mass="13470">MDFFVEYKWFVMAAVEVFFWVLAIAFGLIRYLFGRERLSLAVLALLIINYSLLVPIAILDYLQSRDIELFQIATIAFIIYVLIYGKSHFKHFDATMKRKVSQWKGETPARSAGVPK</sequence>
<accession>I4EKP8</accession>
<evidence type="ECO:0000313" key="3">
    <source>
        <dbReference type="Proteomes" id="UP000004221"/>
    </source>
</evidence>
<keyword evidence="1" id="KW-0812">Transmembrane</keyword>
<evidence type="ECO:0008006" key="4">
    <source>
        <dbReference type="Google" id="ProtNLM"/>
    </source>
</evidence>
<proteinExistence type="predicted"/>
<dbReference type="EMBL" id="CAGS01000415">
    <property type="protein sequence ID" value="CCF85260.1"/>
    <property type="molecule type" value="Genomic_DNA"/>
</dbReference>
<reference evidence="2 3" key="1">
    <citation type="journal article" date="2012" name="ISME J.">
        <title>Nitrification expanded: discovery, physiology and genomics of a nitrite-oxidizing bacterium from the phylum Chloroflexi.</title>
        <authorList>
            <person name="Sorokin D.Y."/>
            <person name="Lucker S."/>
            <person name="Vejmelkova D."/>
            <person name="Kostrikina N.A."/>
            <person name="Kleerebezem R."/>
            <person name="Rijpstra W.I."/>
            <person name="Damste J.S."/>
            <person name="Le Paslier D."/>
            <person name="Muyzer G."/>
            <person name="Wagner M."/>
            <person name="van Loosdrecht M.C."/>
            <person name="Daims H."/>
        </authorList>
    </citation>
    <scope>NUCLEOTIDE SEQUENCE [LARGE SCALE GENOMIC DNA]</scope>
    <source>
        <strain evidence="3">none</strain>
    </source>
</reference>
<dbReference type="Proteomes" id="UP000004221">
    <property type="component" value="Unassembled WGS sequence"/>
</dbReference>
<keyword evidence="3" id="KW-1185">Reference proteome</keyword>
<feature type="transmembrane region" description="Helical" evidence="1">
    <location>
        <begin position="40"/>
        <end position="63"/>
    </location>
</feature>
<dbReference type="AlphaFoldDB" id="I4EKP8"/>
<name>I4EKP8_9BACT</name>
<organism evidence="2 3">
    <name type="scientific">Nitrolancea hollandica Lb</name>
    <dbReference type="NCBI Taxonomy" id="1129897"/>
    <lineage>
        <taxon>Bacteria</taxon>
        <taxon>Pseudomonadati</taxon>
        <taxon>Thermomicrobiota</taxon>
        <taxon>Thermomicrobia</taxon>
        <taxon>Sphaerobacterales</taxon>
        <taxon>Sphaerobacterineae</taxon>
        <taxon>Sphaerobacteraceae</taxon>
        <taxon>Nitrolancea</taxon>
    </lineage>
</organism>
<keyword evidence="1" id="KW-1133">Transmembrane helix</keyword>
<gene>
    <name evidence="2" type="ORF">NITHO_4720001</name>
</gene>
<feature type="transmembrane region" description="Helical" evidence="1">
    <location>
        <begin position="12"/>
        <end position="33"/>
    </location>
</feature>
<comment type="caution">
    <text evidence="2">The sequence shown here is derived from an EMBL/GenBank/DDBJ whole genome shotgun (WGS) entry which is preliminary data.</text>
</comment>
<evidence type="ECO:0000256" key="1">
    <source>
        <dbReference type="SAM" id="Phobius"/>
    </source>
</evidence>
<protein>
    <recommendedName>
        <fullName evidence="4">Integral membrane protein</fullName>
    </recommendedName>
</protein>
<evidence type="ECO:0000313" key="2">
    <source>
        <dbReference type="EMBL" id="CCF85260.1"/>
    </source>
</evidence>
<keyword evidence="1" id="KW-0472">Membrane</keyword>